<dbReference type="EMBL" id="CP036347">
    <property type="protein sequence ID" value="QDU04961.1"/>
    <property type="molecule type" value="Genomic_DNA"/>
</dbReference>
<comment type="similarity">
    <text evidence="1">Belongs to the aldehyde dehydrogenase family.</text>
</comment>
<dbReference type="Proteomes" id="UP000320722">
    <property type="component" value="Chromosome"/>
</dbReference>
<protein>
    <submittedName>
        <fullName evidence="5">Succinate-semialdehyde dehydrogenase [NADP(+)] 1</fullName>
        <ecNumber evidence="5">1.2.1.79</ecNumber>
    </submittedName>
</protein>
<organism evidence="5 6">
    <name type="scientific">Gimesia chilikensis</name>
    <dbReference type="NCBI Taxonomy" id="2605989"/>
    <lineage>
        <taxon>Bacteria</taxon>
        <taxon>Pseudomonadati</taxon>
        <taxon>Planctomycetota</taxon>
        <taxon>Planctomycetia</taxon>
        <taxon>Planctomycetales</taxon>
        <taxon>Planctomycetaceae</taxon>
        <taxon>Gimesia</taxon>
    </lineage>
</organism>
<dbReference type="PANTHER" id="PTHR43217:SF2">
    <property type="entry name" value="SUCCINATE-SEMIALDEHYDE DEHYDROGENASE [NADP(+)]"/>
    <property type="match status" value="1"/>
</dbReference>
<evidence type="ECO:0000256" key="3">
    <source>
        <dbReference type="ARBA" id="ARBA00023002"/>
    </source>
</evidence>
<dbReference type="GO" id="GO:0004777">
    <property type="term" value="F:succinate-semialdehyde dehydrogenase (NAD+) activity"/>
    <property type="evidence" value="ECO:0007669"/>
    <property type="project" value="TreeGrafter"/>
</dbReference>
<dbReference type="InterPro" id="IPR047110">
    <property type="entry name" value="GABD/Sad-like"/>
</dbReference>
<sequence>MSTPVAKTAVLKSINPYNGEVLKTFDEMSPAEVDSAIAKADEAFRQWRETTFEHRAGILRRAAELLRERREELATIMTLEMGKKIEDARPEIDLCATIFDYYADNGERILAPKEYDTAEGKGTLVNQPLGIVYGIQPWNFPFYQPSRVAAPQLMAGNVVLTKHASNVPQCAKAFDQLLKDAGVPEGVHTNLQLSARNAGSIIDDDRVVGVAFTGSNKGGAAVAEQAGRNVKKTVMELGGVDPFIVLEDADMDATIERFMIGKLLCTGQICISAKRIILVETIADEFLDRATKLFAVLKPGDPLDEATGYGPVCTEKAAIQLEEQINKSVDAGAKILVGGKRNGAFIEPTIMTDIPKGSPADREELFGPVAIIHIARDEEDAIRIANDSDFGLGGSVHTNDLERGRRVAERIESGTCFVNQISWTYASMPMGGVKKSGYGRELADLGIMEFVNQKLISVFDKDHTTL</sequence>
<reference evidence="5 6" key="1">
    <citation type="submission" date="2019-02" db="EMBL/GenBank/DDBJ databases">
        <title>Deep-cultivation of Planctomycetes and their phenomic and genomic characterization uncovers novel biology.</title>
        <authorList>
            <person name="Wiegand S."/>
            <person name="Jogler M."/>
            <person name="Boedeker C."/>
            <person name="Pinto D."/>
            <person name="Vollmers J."/>
            <person name="Rivas-Marin E."/>
            <person name="Kohn T."/>
            <person name="Peeters S.H."/>
            <person name="Heuer A."/>
            <person name="Rast P."/>
            <person name="Oberbeckmann S."/>
            <person name="Bunk B."/>
            <person name="Jeske O."/>
            <person name="Meyerdierks A."/>
            <person name="Storesund J.E."/>
            <person name="Kallscheuer N."/>
            <person name="Luecker S."/>
            <person name="Lage O.M."/>
            <person name="Pohl T."/>
            <person name="Merkel B.J."/>
            <person name="Hornburger P."/>
            <person name="Mueller R.-W."/>
            <person name="Bruemmer F."/>
            <person name="Labrenz M."/>
            <person name="Spormann A.M."/>
            <person name="Op den Camp H."/>
            <person name="Overmann J."/>
            <person name="Amann R."/>
            <person name="Jetten M.S.M."/>
            <person name="Mascher T."/>
            <person name="Medema M.H."/>
            <person name="Devos D.P."/>
            <person name="Kaster A.-K."/>
            <person name="Ovreas L."/>
            <person name="Rohde M."/>
            <person name="Galperin M.Y."/>
            <person name="Jogler C."/>
        </authorList>
    </citation>
    <scope>NUCLEOTIDE SEQUENCE [LARGE SCALE GENOMIC DNA]</scope>
    <source>
        <strain evidence="5 6">V6</strain>
    </source>
</reference>
<dbReference type="InterPro" id="IPR016163">
    <property type="entry name" value="Ald_DH_C"/>
</dbReference>
<dbReference type="GO" id="GO:0004030">
    <property type="term" value="F:aldehyde dehydrogenase [NAD(P)+] activity"/>
    <property type="evidence" value="ECO:0007669"/>
    <property type="project" value="InterPro"/>
</dbReference>
<feature type="domain" description="Aldehyde dehydrogenase" evidence="4">
    <location>
        <begin position="10"/>
        <end position="455"/>
    </location>
</feature>
<evidence type="ECO:0000256" key="1">
    <source>
        <dbReference type="ARBA" id="ARBA00009986"/>
    </source>
</evidence>
<dbReference type="Pfam" id="PF00171">
    <property type="entry name" value="Aldedh"/>
    <property type="match status" value="1"/>
</dbReference>
<dbReference type="PANTHER" id="PTHR43217">
    <property type="entry name" value="SUCCINATE SEMIALDEHYDE DEHYDROGENASE [NAD(P)+] SAD"/>
    <property type="match status" value="1"/>
</dbReference>
<dbReference type="InterPro" id="IPR015590">
    <property type="entry name" value="Aldehyde_DH_dom"/>
</dbReference>
<name>A0A517WI85_9PLAN</name>
<evidence type="ECO:0000256" key="2">
    <source>
        <dbReference type="ARBA" id="ARBA00022857"/>
    </source>
</evidence>
<keyword evidence="3 5" id="KW-0560">Oxidoreductase</keyword>
<dbReference type="FunFam" id="3.40.605.10:FF:000012">
    <property type="entry name" value="NAD-dependent succinate-semialdehyde dehydrogenase"/>
    <property type="match status" value="1"/>
</dbReference>
<dbReference type="Gene3D" id="3.40.605.10">
    <property type="entry name" value="Aldehyde Dehydrogenase, Chain A, domain 1"/>
    <property type="match status" value="1"/>
</dbReference>
<dbReference type="InterPro" id="IPR044148">
    <property type="entry name" value="ALDH_GabD1-like"/>
</dbReference>
<keyword evidence="2" id="KW-0521">NADP</keyword>
<dbReference type="InterPro" id="IPR016162">
    <property type="entry name" value="Ald_DH_N"/>
</dbReference>
<dbReference type="SUPFAM" id="SSF53720">
    <property type="entry name" value="ALDH-like"/>
    <property type="match status" value="1"/>
</dbReference>
<proteinExistence type="inferred from homology"/>
<evidence type="ECO:0000313" key="6">
    <source>
        <dbReference type="Proteomes" id="UP000320722"/>
    </source>
</evidence>
<dbReference type="GO" id="GO:0036243">
    <property type="term" value="F:succinate-semialdehyde dehydrogenase (NADP+) activity"/>
    <property type="evidence" value="ECO:0007669"/>
    <property type="project" value="UniProtKB-EC"/>
</dbReference>
<gene>
    <name evidence="5" type="primary">gabD1</name>
    <name evidence="5" type="ORF">V6x_46920</name>
</gene>
<dbReference type="CDD" id="cd07100">
    <property type="entry name" value="ALDH_SSADH1_GabD1"/>
    <property type="match status" value="1"/>
</dbReference>
<dbReference type="EC" id="1.2.1.79" evidence="5"/>
<accession>A0A517WI85</accession>
<dbReference type="RefSeq" id="WP_145042859.1">
    <property type="nucleotide sequence ID" value="NZ_CP036347.1"/>
</dbReference>
<evidence type="ECO:0000259" key="4">
    <source>
        <dbReference type="Pfam" id="PF00171"/>
    </source>
</evidence>
<dbReference type="InterPro" id="IPR016161">
    <property type="entry name" value="Ald_DH/histidinol_DH"/>
</dbReference>
<dbReference type="AlphaFoldDB" id="A0A517WI85"/>
<dbReference type="Gene3D" id="3.40.309.10">
    <property type="entry name" value="Aldehyde Dehydrogenase, Chain A, domain 2"/>
    <property type="match status" value="1"/>
</dbReference>
<evidence type="ECO:0000313" key="5">
    <source>
        <dbReference type="EMBL" id="QDU04961.1"/>
    </source>
</evidence>